<dbReference type="GeneID" id="28769312"/>
<dbReference type="EMBL" id="KV441559">
    <property type="protein sequence ID" value="OAG00571.1"/>
    <property type="molecule type" value="Genomic_DNA"/>
</dbReference>
<keyword evidence="1" id="KW-0812">Transmembrane</keyword>
<evidence type="ECO:0000313" key="3">
    <source>
        <dbReference type="Proteomes" id="UP000077069"/>
    </source>
</evidence>
<keyword evidence="3" id="KW-1185">Reference proteome</keyword>
<dbReference type="RefSeq" id="XP_018030936.1">
    <property type="nucleotide sequence ID" value="XM_018185826.1"/>
</dbReference>
<dbReference type="AlphaFoldDB" id="A0A177C003"/>
<proteinExistence type="predicted"/>
<organism evidence="2 3">
    <name type="scientific">Paraphaeosphaeria sporulosa</name>
    <dbReference type="NCBI Taxonomy" id="1460663"/>
    <lineage>
        <taxon>Eukaryota</taxon>
        <taxon>Fungi</taxon>
        <taxon>Dikarya</taxon>
        <taxon>Ascomycota</taxon>
        <taxon>Pezizomycotina</taxon>
        <taxon>Dothideomycetes</taxon>
        <taxon>Pleosporomycetidae</taxon>
        <taxon>Pleosporales</taxon>
        <taxon>Massarineae</taxon>
        <taxon>Didymosphaeriaceae</taxon>
        <taxon>Paraphaeosphaeria</taxon>
    </lineage>
</organism>
<keyword evidence="1" id="KW-1133">Transmembrane helix</keyword>
<dbReference type="InParanoid" id="A0A177C003"/>
<sequence length="191" mass="21186">MNDLRLFHLFSSDGWMVGQVGVKGRVYSMAARLGIEMYNCVYGVFWMVYVSVALAGAKVTAERKMMRIVFLLTRAHERVTLNRTDACSFWRGDQPEEKPITLSTSHYGIYKHIIPHSQLRSHRRTHQRRKSHVAFIGTTTTVSTIELVETVVLTLRGIQPAGMGESIGLPGDDGAPLCPALLGLGLCLGVL</sequence>
<evidence type="ECO:0000256" key="1">
    <source>
        <dbReference type="SAM" id="Phobius"/>
    </source>
</evidence>
<name>A0A177C003_9PLEO</name>
<protein>
    <submittedName>
        <fullName evidence="2">Uncharacterized protein</fullName>
    </submittedName>
</protein>
<accession>A0A177C003</accession>
<dbReference type="Proteomes" id="UP000077069">
    <property type="component" value="Unassembled WGS sequence"/>
</dbReference>
<reference evidence="2 3" key="1">
    <citation type="submission" date="2016-05" db="EMBL/GenBank/DDBJ databases">
        <title>Comparative analysis of secretome profiles of manganese(II)-oxidizing ascomycete fungi.</title>
        <authorList>
            <consortium name="DOE Joint Genome Institute"/>
            <person name="Zeiner C.A."/>
            <person name="Purvine S.O."/>
            <person name="Zink E.M."/>
            <person name="Wu S."/>
            <person name="Pasa-Tolic L."/>
            <person name="Chaput D.L."/>
            <person name="Haridas S."/>
            <person name="Grigoriev I.V."/>
            <person name="Santelli C.M."/>
            <person name="Hansel C.M."/>
        </authorList>
    </citation>
    <scope>NUCLEOTIDE SEQUENCE [LARGE SCALE GENOMIC DNA]</scope>
    <source>
        <strain evidence="2 3">AP3s5-JAC2a</strain>
    </source>
</reference>
<feature type="transmembrane region" description="Helical" evidence="1">
    <location>
        <begin position="35"/>
        <end position="57"/>
    </location>
</feature>
<evidence type="ECO:0000313" key="2">
    <source>
        <dbReference type="EMBL" id="OAG00571.1"/>
    </source>
</evidence>
<keyword evidence="1" id="KW-0472">Membrane</keyword>
<gene>
    <name evidence="2" type="ORF">CC84DRAFT_315686</name>
</gene>